<keyword evidence="2 3" id="KW-1015">Disulfide bond</keyword>
<dbReference type="InterPro" id="IPR001938">
    <property type="entry name" value="Thaumatin"/>
</dbReference>
<reference evidence="6" key="1">
    <citation type="submission" date="2025-08" db="UniProtKB">
        <authorList>
            <consortium name="RefSeq"/>
        </authorList>
    </citation>
    <scope>IDENTIFICATION</scope>
</reference>
<feature type="disulfide bond" evidence="3">
    <location>
        <begin position="159"/>
        <end position="221"/>
    </location>
</feature>
<dbReference type="CDD" id="cd09218">
    <property type="entry name" value="TLP-PA"/>
    <property type="match status" value="1"/>
</dbReference>
<feature type="disulfide bond" evidence="3">
    <location>
        <begin position="36"/>
        <end position="248"/>
    </location>
</feature>
<feature type="disulfide bond" evidence="3">
    <location>
        <begin position="198"/>
        <end position="208"/>
    </location>
</feature>
<dbReference type="SMART" id="SM00205">
    <property type="entry name" value="THN"/>
    <property type="match status" value="1"/>
</dbReference>
<dbReference type="GeneID" id="120267514"/>
<dbReference type="Pfam" id="PF00314">
    <property type="entry name" value="Thaumatin"/>
    <property type="match status" value="1"/>
</dbReference>
<dbReference type="PIRSF" id="PIRSF002703">
    <property type="entry name" value="Thaumatin"/>
    <property type="match status" value="1"/>
</dbReference>
<name>A0AB40BUI2_DIOCR</name>
<dbReference type="InterPro" id="IPR037176">
    <property type="entry name" value="Osmotin/thaumatin-like_sf"/>
</dbReference>
<feature type="disulfide bond" evidence="3">
    <location>
        <begin position="84"/>
        <end position="94"/>
    </location>
</feature>
<accession>A0AB40BUI2</accession>
<evidence type="ECO:0000256" key="2">
    <source>
        <dbReference type="ARBA" id="ARBA00023157"/>
    </source>
</evidence>
<dbReference type="PROSITE" id="PS51367">
    <property type="entry name" value="THAUMATIN_2"/>
    <property type="match status" value="1"/>
</dbReference>
<feature type="chain" id="PRO_5044280371" evidence="4">
    <location>
        <begin position="21"/>
        <end position="260"/>
    </location>
</feature>
<evidence type="ECO:0000256" key="1">
    <source>
        <dbReference type="ARBA" id="ARBA00010607"/>
    </source>
</evidence>
<feature type="disulfide bond" evidence="3">
    <location>
        <begin position="99"/>
        <end position="105"/>
    </location>
</feature>
<feature type="disulfide bond" evidence="3">
    <location>
        <begin position="154"/>
        <end position="238"/>
    </location>
</feature>
<feature type="disulfide bond" evidence="3">
    <location>
        <begin position="188"/>
        <end position="197"/>
    </location>
</feature>
<dbReference type="RefSeq" id="XP_039131123.1">
    <property type="nucleotide sequence ID" value="XM_039275189.1"/>
</dbReference>
<feature type="disulfide bond" evidence="3">
    <location>
        <begin position="167"/>
        <end position="184"/>
    </location>
</feature>
<keyword evidence="5" id="KW-1185">Reference proteome</keyword>
<dbReference type="Proteomes" id="UP001515500">
    <property type="component" value="Chromosome 8"/>
</dbReference>
<dbReference type="FunFam" id="2.60.110.10:FF:000002">
    <property type="entry name" value="Thaumatin-like protein 1a"/>
    <property type="match status" value="1"/>
</dbReference>
<dbReference type="PRINTS" id="PR00347">
    <property type="entry name" value="THAUMATIN"/>
</dbReference>
<organism evidence="5 6">
    <name type="scientific">Dioscorea cayennensis subsp. rotundata</name>
    <name type="common">White Guinea yam</name>
    <name type="synonym">Dioscorea rotundata</name>
    <dbReference type="NCBI Taxonomy" id="55577"/>
    <lineage>
        <taxon>Eukaryota</taxon>
        <taxon>Viridiplantae</taxon>
        <taxon>Streptophyta</taxon>
        <taxon>Embryophyta</taxon>
        <taxon>Tracheophyta</taxon>
        <taxon>Spermatophyta</taxon>
        <taxon>Magnoliopsida</taxon>
        <taxon>Liliopsida</taxon>
        <taxon>Dioscoreales</taxon>
        <taxon>Dioscoreaceae</taxon>
        <taxon>Dioscorea</taxon>
    </lineage>
</organism>
<keyword evidence="4" id="KW-0732">Signal</keyword>
<evidence type="ECO:0000313" key="6">
    <source>
        <dbReference type="RefSeq" id="XP_039131123.1"/>
    </source>
</evidence>
<dbReference type="PANTHER" id="PTHR31048">
    <property type="entry name" value="OS03G0233200 PROTEIN"/>
    <property type="match status" value="1"/>
</dbReference>
<feature type="signal peptide" evidence="4">
    <location>
        <begin position="1"/>
        <end position="20"/>
    </location>
</feature>
<evidence type="ECO:0000256" key="3">
    <source>
        <dbReference type="PIRSR" id="PIRSR002703-1"/>
    </source>
</evidence>
<evidence type="ECO:0000256" key="4">
    <source>
        <dbReference type="SAM" id="SignalP"/>
    </source>
</evidence>
<protein>
    <submittedName>
        <fullName evidence="6">Thaumatin-like protein</fullName>
    </submittedName>
</protein>
<proteinExistence type="inferred from homology"/>
<dbReference type="SUPFAM" id="SSF49870">
    <property type="entry name" value="Osmotin, thaumatin-like protein"/>
    <property type="match status" value="1"/>
</dbReference>
<dbReference type="AlphaFoldDB" id="A0AB40BUI2"/>
<evidence type="ECO:0000313" key="5">
    <source>
        <dbReference type="Proteomes" id="UP001515500"/>
    </source>
</evidence>
<gene>
    <name evidence="6" type="primary">LOC120267514</name>
</gene>
<comment type="similarity">
    <text evidence="1">Belongs to the thaumatin family.</text>
</comment>
<sequence length="260" mass="28338">MKFLISFLILLISWPPLTLGRVVEGETVLFHVKNRCPFPIWPATAPNTGHPVIADGGFYLPSGKAHRVTAPPNWNGRFWARTGCNFSSGSSPACQTGDCQSLLACNGTIGLPPATLVEVNLVADSSKPSFYDVSVVDGYNIPVAVSTVPSNPKCMIQGCKKSINSVCPQELQVLDKIKGNVVACKSACLAFNLDLFCCRNSYGKAEKCKPSMYSEMFKDACPSYFSYAFDTPTSLVACASKEYLITFCPDKWNVDHQYSM</sequence>
<dbReference type="Gene3D" id="2.60.110.10">
    <property type="entry name" value="Thaumatin"/>
    <property type="match status" value="1"/>
</dbReference>